<keyword evidence="3" id="KW-1185">Reference proteome</keyword>
<dbReference type="SMART" id="SM00849">
    <property type="entry name" value="Lactamase_B"/>
    <property type="match status" value="1"/>
</dbReference>
<dbReference type="Gene3D" id="3.60.15.10">
    <property type="entry name" value="Ribonuclease Z/Hydroxyacylglutathione hydrolase-like"/>
    <property type="match status" value="1"/>
</dbReference>
<dbReference type="InterPro" id="IPR050662">
    <property type="entry name" value="Sec-metab_biosynth-thioest"/>
</dbReference>
<dbReference type="PANTHER" id="PTHR23131">
    <property type="entry name" value="ENDORIBONUCLEASE LACTB2"/>
    <property type="match status" value="1"/>
</dbReference>
<dbReference type="GO" id="GO:0016787">
    <property type="term" value="F:hydrolase activity"/>
    <property type="evidence" value="ECO:0007669"/>
    <property type="project" value="UniProtKB-KW"/>
</dbReference>
<dbReference type="Pfam" id="PF00753">
    <property type="entry name" value="Lactamase_B"/>
    <property type="match status" value="1"/>
</dbReference>
<dbReference type="OrthoDB" id="9788263at2"/>
<dbReference type="Proteomes" id="UP000243507">
    <property type="component" value="Unassembled WGS sequence"/>
</dbReference>
<dbReference type="InterPro" id="IPR036866">
    <property type="entry name" value="RibonucZ/Hydroxyglut_hydro"/>
</dbReference>
<sequence>MSRIEKLEPGVRRIVAPNPSPMTLTGTCTYLVGHGDVAVIDPGPEDRSHLQALIDALEPGERISHVFVTHAHLDHSPGAAPLAEAIGARVHAFGPPEAGRSEVMRDLAARGLAGGGEGVHRDFAPDVILEDGETIAHGDWALRALHTPGHFCNHLCFLWGDIAFTADHVMGWASTLISPPDGDLRDYFRSLAKLEAEEARVFYPGHGAPVHDTAPRIAELAAHRRLRSQQILAELTHQPRTPAALTRAIYTDTPPALLGAAERNVFAHLIEMTQENIVSPLETLSPTSAFERR</sequence>
<proteinExistence type="predicted"/>
<dbReference type="PANTHER" id="PTHR23131:SF0">
    <property type="entry name" value="ENDORIBONUCLEASE LACTB2"/>
    <property type="match status" value="1"/>
</dbReference>
<organism evidence="2 3">
    <name type="scientific">Pseudothioclava arenosa</name>
    <dbReference type="NCBI Taxonomy" id="1795308"/>
    <lineage>
        <taxon>Bacteria</taxon>
        <taxon>Pseudomonadati</taxon>
        <taxon>Pseudomonadota</taxon>
        <taxon>Alphaproteobacteria</taxon>
        <taxon>Rhodobacterales</taxon>
        <taxon>Paracoccaceae</taxon>
        <taxon>Pseudothioclava</taxon>
    </lineage>
</organism>
<keyword evidence="2" id="KW-0378">Hydrolase</keyword>
<feature type="domain" description="Metallo-beta-lactamase" evidence="1">
    <location>
        <begin position="25"/>
        <end position="206"/>
    </location>
</feature>
<dbReference type="AlphaFoldDB" id="A0A2A4CN93"/>
<dbReference type="Pfam" id="PF17778">
    <property type="entry name" value="WHD_BLACT"/>
    <property type="match status" value="1"/>
</dbReference>
<dbReference type="InterPro" id="IPR036388">
    <property type="entry name" value="WH-like_DNA-bd_sf"/>
</dbReference>
<name>A0A2A4CN93_9RHOB</name>
<reference evidence="2 3" key="1">
    <citation type="submission" date="2017-09" db="EMBL/GenBank/DDBJ databases">
        <title>A multilocus sequence analysis scheme for characterization of bacteria in the genus Thioclava.</title>
        <authorList>
            <person name="Liu Y."/>
            <person name="Shao Z."/>
        </authorList>
    </citation>
    <scope>NUCLEOTIDE SEQUENCE [LARGE SCALE GENOMIC DNA]</scope>
    <source>
        <strain evidence="2 3">CAU 1312</strain>
    </source>
</reference>
<evidence type="ECO:0000259" key="1">
    <source>
        <dbReference type="SMART" id="SM00849"/>
    </source>
</evidence>
<protein>
    <submittedName>
        <fullName evidence="2">MBL fold metallo-hydrolase</fullName>
    </submittedName>
</protein>
<dbReference type="SUPFAM" id="SSF56281">
    <property type="entry name" value="Metallo-hydrolase/oxidoreductase"/>
    <property type="match status" value="1"/>
</dbReference>
<accession>A0A2A4CN93</accession>
<evidence type="ECO:0000313" key="3">
    <source>
        <dbReference type="Proteomes" id="UP000243507"/>
    </source>
</evidence>
<comment type="caution">
    <text evidence="2">The sequence shown here is derived from an EMBL/GenBank/DDBJ whole genome shotgun (WGS) entry which is preliminary data.</text>
</comment>
<dbReference type="Gene3D" id="1.10.10.10">
    <property type="entry name" value="Winged helix-like DNA-binding domain superfamily/Winged helix DNA-binding domain"/>
    <property type="match status" value="1"/>
</dbReference>
<dbReference type="RefSeq" id="WP_096434311.1">
    <property type="nucleotide sequence ID" value="NZ_NTJD01000010.1"/>
</dbReference>
<dbReference type="InterPro" id="IPR041516">
    <property type="entry name" value="LACTB2_WH"/>
</dbReference>
<dbReference type="InterPro" id="IPR001279">
    <property type="entry name" value="Metallo-B-lactamas"/>
</dbReference>
<dbReference type="CDD" id="cd16278">
    <property type="entry name" value="metallo-hydrolase-like_MBL-fold"/>
    <property type="match status" value="1"/>
</dbReference>
<gene>
    <name evidence="2" type="ORF">CLN94_12650</name>
</gene>
<evidence type="ECO:0000313" key="2">
    <source>
        <dbReference type="EMBL" id="PCD75748.1"/>
    </source>
</evidence>
<dbReference type="EMBL" id="NTJD01000010">
    <property type="protein sequence ID" value="PCD75748.1"/>
    <property type="molecule type" value="Genomic_DNA"/>
</dbReference>